<gene>
    <name evidence="2" type="ORF">V0288_10310</name>
</gene>
<name>A0AAW9QU19_9CHRO</name>
<sequence>MFTTINESLFPIFLFLLYFCAISVTLTRRSSASEASGSMRETPSAPDSEIEMNAPTIDREIEPVPDGESQGFDREDSDLLPTEILIDKLTKRSCRKICKPLGIRQTRGKTEKPLTSVKAEIRELLRENPARVRSVIEANLPELLPAPDRKSGIA</sequence>
<feature type="compositionally biased region" description="Polar residues" evidence="1">
    <location>
        <begin position="31"/>
        <end position="41"/>
    </location>
</feature>
<dbReference type="AlphaFoldDB" id="A0AAW9QU19"/>
<accession>A0AAW9QU19</accession>
<dbReference type="Proteomes" id="UP001328733">
    <property type="component" value="Unassembled WGS sequence"/>
</dbReference>
<dbReference type="EMBL" id="JBAFSM010000016">
    <property type="protein sequence ID" value="MEG3437512.1"/>
    <property type="molecule type" value="Genomic_DNA"/>
</dbReference>
<proteinExistence type="predicted"/>
<feature type="region of interest" description="Disordered" evidence="1">
    <location>
        <begin position="31"/>
        <end position="78"/>
    </location>
</feature>
<evidence type="ECO:0000256" key="1">
    <source>
        <dbReference type="SAM" id="MobiDB-lite"/>
    </source>
</evidence>
<protein>
    <submittedName>
        <fullName evidence="2">Uncharacterized protein</fullName>
    </submittedName>
</protein>
<evidence type="ECO:0000313" key="2">
    <source>
        <dbReference type="EMBL" id="MEG3437512.1"/>
    </source>
</evidence>
<evidence type="ECO:0000313" key="3">
    <source>
        <dbReference type="Proteomes" id="UP001328733"/>
    </source>
</evidence>
<dbReference type="RefSeq" id="WP_332864991.1">
    <property type="nucleotide sequence ID" value="NZ_JBAFSM010000016.1"/>
</dbReference>
<reference evidence="2 3" key="1">
    <citation type="submission" date="2024-01" db="EMBL/GenBank/DDBJ databases">
        <title>Genomic insights into the taxonomy and metabolism of the cyanobacterium Pannus brasiliensis CCIBt3594.</title>
        <authorList>
            <person name="Machado M."/>
            <person name="Botero N.B."/>
            <person name="Andreote A.P.D."/>
            <person name="Feitosa A.M.T."/>
            <person name="Popin R."/>
            <person name="Sivonen K."/>
            <person name="Fiore M.F."/>
        </authorList>
    </citation>
    <scope>NUCLEOTIDE SEQUENCE [LARGE SCALE GENOMIC DNA]</scope>
    <source>
        <strain evidence="2 3">CCIBt3594</strain>
    </source>
</reference>
<comment type="caution">
    <text evidence="2">The sequence shown here is derived from an EMBL/GenBank/DDBJ whole genome shotgun (WGS) entry which is preliminary data.</text>
</comment>
<organism evidence="2 3">
    <name type="scientific">Pannus brasiliensis CCIBt3594</name>
    <dbReference type="NCBI Taxonomy" id="1427578"/>
    <lineage>
        <taxon>Bacteria</taxon>
        <taxon>Bacillati</taxon>
        <taxon>Cyanobacteriota</taxon>
        <taxon>Cyanophyceae</taxon>
        <taxon>Oscillatoriophycideae</taxon>
        <taxon>Chroococcales</taxon>
        <taxon>Microcystaceae</taxon>
        <taxon>Pannus</taxon>
    </lineage>
</organism>
<keyword evidence="3" id="KW-1185">Reference proteome</keyword>